<proteinExistence type="predicted"/>
<dbReference type="EMBL" id="JBJKBG010000001">
    <property type="protein sequence ID" value="KAL3755792.1"/>
    <property type="molecule type" value="Genomic_DNA"/>
</dbReference>
<feature type="domain" description="F-box" evidence="1">
    <location>
        <begin position="8"/>
        <end position="55"/>
    </location>
</feature>
<dbReference type="Gene3D" id="1.20.1280.50">
    <property type="match status" value="1"/>
</dbReference>
<dbReference type="EMBL" id="JBJKBG010000001">
    <property type="protein sequence ID" value="KAL3755794.1"/>
    <property type="molecule type" value="Genomic_DNA"/>
</dbReference>
<reference evidence="2 3" key="1">
    <citation type="submission" date="2024-11" db="EMBL/GenBank/DDBJ databases">
        <title>Chromosome-level genome assembly of Eucalyptus globulus Labill. provides insights into its genome evolution.</title>
        <authorList>
            <person name="Li X."/>
        </authorList>
    </citation>
    <scope>NUCLEOTIDE SEQUENCE [LARGE SCALE GENOMIC DNA]</scope>
    <source>
        <strain evidence="2">CL2024</strain>
        <tissue evidence="2">Fresh tender leaves</tissue>
    </source>
</reference>
<dbReference type="InterPro" id="IPR032675">
    <property type="entry name" value="LRR_dom_sf"/>
</dbReference>
<dbReference type="InterPro" id="IPR001810">
    <property type="entry name" value="F-box_dom"/>
</dbReference>
<keyword evidence="3" id="KW-1185">Reference proteome</keyword>
<organism evidence="2 3">
    <name type="scientific">Eucalyptus globulus</name>
    <name type="common">Tasmanian blue gum</name>
    <dbReference type="NCBI Taxonomy" id="34317"/>
    <lineage>
        <taxon>Eukaryota</taxon>
        <taxon>Viridiplantae</taxon>
        <taxon>Streptophyta</taxon>
        <taxon>Embryophyta</taxon>
        <taxon>Tracheophyta</taxon>
        <taxon>Spermatophyta</taxon>
        <taxon>Magnoliopsida</taxon>
        <taxon>eudicotyledons</taxon>
        <taxon>Gunneridae</taxon>
        <taxon>Pentapetalae</taxon>
        <taxon>rosids</taxon>
        <taxon>malvids</taxon>
        <taxon>Myrtales</taxon>
        <taxon>Myrtaceae</taxon>
        <taxon>Myrtoideae</taxon>
        <taxon>Eucalypteae</taxon>
        <taxon>Eucalyptus</taxon>
    </lineage>
</organism>
<dbReference type="Pfam" id="PF12937">
    <property type="entry name" value="F-box-like"/>
    <property type="match status" value="1"/>
</dbReference>
<dbReference type="PROSITE" id="PS50181">
    <property type="entry name" value="FBOX"/>
    <property type="match status" value="1"/>
</dbReference>
<gene>
    <name evidence="2" type="ORF">ACJRO7_002785</name>
</gene>
<evidence type="ECO:0000313" key="2">
    <source>
        <dbReference type="EMBL" id="KAL3755794.1"/>
    </source>
</evidence>
<dbReference type="InterPro" id="IPR036047">
    <property type="entry name" value="F-box-like_dom_sf"/>
</dbReference>
<dbReference type="Proteomes" id="UP001634007">
    <property type="component" value="Unassembled WGS sequence"/>
</dbReference>
<comment type="caution">
    <text evidence="2">The sequence shown here is derived from an EMBL/GenBank/DDBJ whole genome shotgun (WGS) entry which is preliminary data.</text>
</comment>
<evidence type="ECO:0000313" key="3">
    <source>
        <dbReference type="Proteomes" id="UP001634007"/>
    </source>
</evidence>
<dbReference type="PANTHER" id="PTHR38926">
    <property type="entry name" value="F-BOX DOMAIN CONTAINING PROTEIN, EXPRESSED"/>
    <property type="match status" value="1"/>
</dbReference>
<evidence type="ECO:0000259" key="1">
    <source>
        <dbReference type="PROSITE" id="PS50181"/>
    </source>
</evidence>
<protein>
    <recommendedName>
        <fullName evidence="1">F-box domain-containing protein</fullName>
    </recommendedName>
</protein>
<dbReference type="EMBL" id="JBJKBG010000001">
    <property type="protein sequence ID" value="KAL3755793.1"/>
    <property type="molecule type" value="Genomic_DNA"/>
</dbReference>
<dbReference type="EMBL" id="JBJKBG010000001">
    <property type="protein sequence ID" value="KAL3755791.1"/>
    <property type="molecule type" value="Genomic_DNA"/>
</dbReference>
<name>A0ABD3LVK8_EUCGL</name>
<dbReference type="AlphaFoldDB" id="A0ABD3LVK8"/>
<accession>A0ABD3LVK8</accession>
<dbReference type="SUPFAM" id="SSF52047">
    <property type="entry name" value="RNI-like"/>
    <property type="match status" value="1"/>
</dbReference>
<dbReference type="SUPFAM" id="SSF81383">
    <property type="entry name" value="F-box domain"/>
    <property type="match status" value="1"/>
</dbReference>
<dbReference type="PANTHER" id="PTHR38926:SF13">
    <property type="entry name" value="F-BOX DOMAIN CONTAINING PROTEIN, EXPRESSED"/>
    <property type="match status" value="1"/>
</dbReference>
<sequence length="309" mass="36124">MEESGSATRKWEDLPSDILVEIFQKVDFPELNSQIDHVFSAWHLACRDPLFWKTLDLSALESIFITIPHAPYVYVHSQSDKAVTQLLKIVLNLRRESIEILIFHFNLYLSDEQLTYTAERCPLVKRVVMPAWNRIKETGICKAIKKWRHLESMTMPSIKNPPYLLEEISRNCENFSKLKIMGPFDMHFALPLVTYIPRLKVLSLRCSVIMRDALVTILDNLQDLEVLNISHCILIEDPPPPLPQRVVKEMIKEIDPFIMNKANRLREFLVCMDDSCVMCERARSDEGLMRWYQYEEGLWKSDEVRSLAL</sequence>
<dbReference type="Gene3D" id="3.80.10.10">
    <property type="entry name" value="Ribonuclease Inhibitor"/>
    <property type="match status" value="1"/>
</dbReference>
<dbReference type="EMBL" id="JBJKBG010000001">
    <property type="protein sequence ID" value="KAL3755795.1"/>
    <property type="molecule type" value="Genomic_DNA"/>
</dbReference>